<feature type="compositionally biased region" description="Basic and acidic residues" evidence="1">
    <location>
        <begin position="324"/>
        <end position="334"/>
    </location>
</feature>
<gene>
    <name evidence="2" type="ORF">LODBEIA_P03240</name>
</gene>
<feature type="compositionally biased region" description="Basic and acidic residues" evidence="1">
    <location>
        <begin position="643"/>
        <end position="669"/>
    </location>
</feature>
<feature type="region of interest" description="Disordered" evidence="1">
    <location>
        <begin position="1793"/>
        <end position="1975"/>
    </location>
</feature>
<feature type="compositionally biased region" description="Polar residues" evidence="1">
    <location>
        <begin position="1793"/>
        <end position="1815"/>
    </location>
</feature>
<dbReference type="EMBL" id="OZ022405">
    <property type="protein sequence ID" value="CAK9435597.1"/>
    <property type="molecule type" value="Genomic_DNA"/>
</dbReference>
<feature type="compositionally biased region" description="Polar residues" evidence="1">
    <location>
        <begin position="2174"/>
        <end position="2194"/>
    </location>
</feature>
<feature type="region of interest" description="Disordered" evidence="1">
    <location>
        <begin position="407"/>
        <end position="426"/>
    </location>
</feature>
<feature type="compositionally biased region" description="Polar residues" evidence="1">
    <location>
        <begin position="2051"/>
        <end position="2084"/>
    </location>
</feature>
<feature type="compositionally biased region" description="Low complexity" evidence="1">
    <location>
        <begin position="1098"/>
        <end position="1130"/>
    </location>
</feature>
<organism evidence="2 3">
    <name type="scientific">Lodderomyces beijingensis</name>
    <dbReference type="NCBI Taxonomy" id="1775926"/>
    <lineage>
        <taxon>Eukaryota</taxon>
        <taxon>Fungi</taxon>
        <taxon>Dikarya</taxon>
        <taxon>Ascomycota</taxon>
        <taxon>Saccharomycotina</taxon>
        <taxon>Pichiomycetes</taxon>
        <taxon>Debaryomycetaceae</taxon>
        <taxon>Candida/Lodderomyces clade</taxon>
        <taxon>Lodderomyces</taxon>
    </lineage>
</organism>
<sequence>MSSDNKFFSKLKHTFKGDKEKESTRTPSSPESKRQENVLNEAHKEGENLGAASTAAGSGAGTSTGTGAGVGAGAAGAGAAGASTASKTGNKEHDNILKEAWDEGEKLFHHHAKTGKTGGHSGSGAAAAGAAAGGAGGYAAGNAHPRPTGSSEYGTGADDVIASSSKGRVVSQPPIRSRQPLDHEVPGDFSNSKNPTDPTVLAQQEGARGSKQSGTRPDETFHDNSVLGNTNPSYSDDARPAQGHGKFFDPRDTQGGVLGAATSSPAAASAYNRGDYQADHQEATKAKYVDTDHLKTKPTAYEQRDRENAFAEKVEDEAYQEGNKQGRKDTKEDPSLLGARQVGGAGTTADKEEVDPQAVHQQNKSAYNADGVSGILNKEKGHTGHSAGGDHDPAQAQAQAQQPNVIHTGNTAIGGPGVASAKQDNYDPVATDRKISDLDKEISETDRKIKELRSEPSNASTYAVRDEAIKTPNVSGVADDDYDQHEFTNAKTDKNTNDNASQGAGVLAGAGGALAAAAGYLGLNKSSEHSDSHNIESIKKDAYDAGFQQGRDLYEGLGHGQGSHVSAAQAQDAKKGAYEKGVQSGAYDQGEKKAEKENQGPGIVEEAKHAVEGAAAAAAGYLGFGAASGNEKEGSGAAGSTTVKDKAILDESYKAGQDKFKKEQAETLHSRSTGQDGTPQEGILGRAEHAIEGTAAAAASYLGLSGATQGGQASQAPSTQQKEVLNKSHDEGKKKEVLDESYDKGKQQFKNDQAHTGATPISKDQTTAGGDGNVLDKAEKAVEGAAFGAAGYAGYVAHAVQSKAADFTSGQGSSAGASTGTGAGTSAVTGASAGTGASTGAASSSKYAKESDVRDSLIEDAEKVDPEIEKLPPHKVNKKELAEEESFGPDATAEEEHTVYSNKVTEGEKNASKWNKEHGFVEPTSNHPTEKELDVRDSLIEDAEKADPSIAKVPAHKQDKKKLKEEETLAPDATEEEKSTIAKSQFKEIEDDVAAYNKKHGFTSGSKKSLIDVAEESDPSIEKLSPHHGKSIDQEGTTKSTDHGSDVQALPAGAPQVTTQEIKESLGVAHGGDASSARHRTPHKGSLSSGKDDKSSKKSVGSGSGTAAGATSTPSSSSSSSSPTKKQTQGTGYGATPAHNSKDVSGAAFNSTQPLGSEKKEDNVKKALDPRLKQEVYESGYESALGDLKSKNHGRDATAGTAGAAGAGGFVASLDHKLKKELYDHGFRKGTTDHTAGVGSGKTDASKSDLHPSLKQELFELGHAKGRRDLQGQQKDVVAGDSRHHDSKFKAEFEKLKRDLFEHGYAKGSTENKKARDNRAHGTPYGSSNKEAAAIGAGAGAYGASRHANEYGQPAERANLDRNSELVGESTAHKRGQDNEDNLVVEVIGIEDKDEALKTARNASKKLDERGVDLTTGKLVIDANNKEIYKEEYVSAREVPGQGYGHGHDLVGVAEILGQARAAGYVHGHTSHRDTTYKGAGVGQKTGIVPDTLGQSRAAGYTHGSQYEPDTRYEGSGAGQTTKLVPDTLGQSRAAGYTHGSQYEPDTRYEGTGAGQRTELVPGQGKEADESELARKRLHDAARRNAGISSGTAGAGAGVGAATGAAAGGLSGHGASKPATVPSSKSTKGDDDEIFVNVKGIKDNAVATKLARAAVARLQKTHGSVIAKVKELQVDASSGAVRDENGREIARYEDLTVEGASSRSSSRGSTPKKTSAASSTAVPSAIPHSPIQARGGTSGASTGAATGAATGAGVGGLAAAAARDASSKHHGAGLTEPTHHTQANTKYDYQNQAKVQSPYPSGNPAVNQNYSSKDTYGSGYEKGRPVDKATGYGVGSGSGSGYDSSKIHSSGHSKDVNPALSHRTGYDESKIHSSGHSKLSNEGYGSSLGYSSTAPQHTNVTDEKYLHNTHGQTGASGGYSSPSQVDRASQGLPESTTDDTNGLPTYSNYDAPGSTSHSSSGAAARKGESTSSDGLSGLASSIVGASGLGGALASLGVTDGNKSAHNDTTTGAKTGAGSDQHLSGSNAYPKSAVHEYSSNINDTSGHHGQAGRSSHGSSTEPSVNYGSRQGSRQTPQINPVSSPNYVPESTLKSATSAARGGYPSGASGIAGSSSGSGSGSGNVPRDFDATTTASEYIKDGGLDDKKTATSTSDFAKPATTATGSGATGDLKSEGLSSTTAAPVGQPATTNTAPQTIHMPGGWI</sequence>
<accession>A0ABP0ZD44</accession>
<feature type="region of interest" description="Disordered" evidence="1">
    <location>
        <begin position="1608"/>
        <end position="1631"/>
    </location>
</feature>
<feature type="region of interest" description="Disordered" evidence="1">
    <location>
        <begin position="1"/>
        <end position="257"/>
    </location>
</feature>
<evidence type="ECO:0000256" key="1">
    <source>
        <dbReference type="SAM" id="MobiDB-lite"/>
    </source>
</evidence>
<feature type="region of interest" description="Disordered" evidence="1">
    <location>
        <begin position="1305"/>
        <end position="1330"/>
    </location>
</feature>
<feature type="compositionally biased region" description="Low complexity" evidence="1">
    <location>
        <begin position="1951"/>
        <end position="1964"/>
    </location>
</feature>
<feature type="compositionally biased region" description="Basic and acidic residues" evidence="1">
    <location>
        <begin position="589"/>
        <end position="598"/>
    </location>
</feature>
<feature type="region of interest" description="Disordered" evidence="1">
    <location>
        <begin position="943"/>
        <end position="983"/>
    </location>
</feature>
<dbReference type="RefSeq" id="XP_066827262.1">
    <property type="nucleotide sequence ID" value="XM_066973328.1"/>
</dbReference>
<feature type="compositionally biased region" description="Basic and acidic residues" evidence="1">
    <location>
        <begin position="377"/>
        <end position="393"/>
    </location>
</feature>
<feature type="compositionally biased region" description="Polar residues" evidence="1">
    <location>
        <begin position="2002"/>
        <end position="2012"/>
    </location>
</feature>
<feature type="region of interest" description="Disordered" evidence="1">
    <location>
        <begin position="553"/>
        <end position="607"/>
    </location>
</feature>
<feature type="region of interest" description="Disordered" evidence="1">
    <location>
        <begin position="2108"/>
        <end position="2127"/>
    </location>
</feature>
<reference evidence="2 3" key="1">
    <citation type="submission" date="2024-03" db="EMBL/GenBank/DDBJ databases">
        <authorList>
            <person name="Brejova B."/>
        </authorList>
    </citation>
    <scope>NUCLEOTIDE SEQUENCE [LARGE SCALE GENOMIC DNA]</scope>
    <source>
        <strain evidence="2 3">CBS 14171</strain>
    </source>
</reference>
<feature type="compositionally biased region" description="Basic and acidic residues" evidence="1">
    <location>
        <begin position="1020"/>
        <end position="1033"/>
    </location>
</feature>
<feature type="compositionally biased region" description="Basic and acidic residues" evidence="1">
    <location>
        <begin position="89"/>
        <end position="107"/>
    </location>
</feature>
<evidence type="ECO:0000313" key="3">
    <source>
        <dbReference type="Proteomes" id="UP001497383"/>
    </source>
</evidence>
<feature type="compositionally biased region" description="Low complexity" evidence="1">
    <location>
        <begin position="2158"/>
        <end position="2168"/>
    </location>
</feature>
<feature type="compositionally biased region" description="Polar residues" evidence="1">
    <location>
        <begin position="1909"/>
        <end position="1948"/>
    </location>
</feature>
<feature type="region of interest" description="Disordered" evidence="1">
    <location>
        <begin position="2002"/>
        <end position="2101"/>
    </location>
</feature>
<proteinExistence type="predicted"/>
<feature type="compositionally biased region" description="Basic and acidic residues" evidence="1">
    <location>
        <begin position="724"/>
        <end position="746"/>
    </location>
</feature>
<feature type="compositionally biased region" description="Low complexity" evidence="1">
    <location>
        <begin position="808"/>
        <end position="845"/>
    </location>
</feature>
<feature type="region of interest" description="Disordered" evidence="1">
    <location>
        <begin position="1761"/>
        <end position="1780"/>
    </location>
</feature>
<dbReference type="Proteomes" id="UP001497383">
    <property type="component" value="Chromosome 1"/>
</dbReference>
<feature type="region of interest" description="Disordered" evidence="1">
    <location>
        <begin position="706"/>
        <end position="774"/>
    </location>
</feature>
<evidence type="ECO:0000313" key="2">
    <source>
        <dbReference type="EMBL" id="CAK9435597.1"/>
    </source>
</evidence>
<feature type="compositionally biased region" description="Basic and acidic residues" evidence="1">
    <location>
        <begin position="847"/>
        <end position="872"/>
    </location>
</feature>
<dbReference type="GeneID" id="92205520"/>
<feature type="compositionally biased region" description="Basic and acidic residues" evidence="1">
    <location>
        <begin position="1157"/>
        <end position="1176"/>
    </location>
</feature>
<feature type="compositionally biased region" description="Basic and acidic residues" evidence="1">
    <location>
        <begin position="15"/>
        <end position="24"/>
    </location>
</feature>
<feature type="region of interest" description="Disordered" evidence="1">
    <location>
        <begin position="1692"/>
        <end position="1744"/>
    </location>
</feature>
<feature type="compositionally biased region" description="Basic and acidic residues" evidence="1">
    <location>
        <begin position="1305"/>
        <end position="1320"/>
    </location>
</feature>
<feature type="compositionally biased region" description="Low complexity" evidence="1">
    <location>
        <begin position="1733"/>
        <end position="1744"/>
    </location>
</feature>
<feature type="region of interest" description="Disordered" evidence="1">
    <location>
        <begin position="805"/>
        <end position="913"/>
    </location>
</feature>
<feature type="region of interest" description="Disordered" evidence="1">
    <location>
        <begin position="287"/>
        <end position="401"/>
    </location>
</feature>
<feature type="compositionally biased region" description="Basic and acidic residues" evidence="1">
    <location>
        <begin position="302"/>
        <end position="313"/>
    </location>
</feature>
<keyword evidence="3" id="KW-1185">Reference proteome</keyword>
<protein>
    <submittedName>
        <fullName evidence="2">Uncharacterized protein</fullName>
    </submittedName>
</protein>
<feature type="compositionally biased region" description="Polar residues" evidence="1">
    <location>
        <begin position="710"/>
        <end position="723"/>
    </location>
</feature>
<feature type="region of interest" description="Disordered" evidence="1">
    <location>
        <begin position="997"/>
        <end position="1206"/>
    </location>
</feature>
<feature type="compositionally biased region" description="Basic and acidic residues" evidence="1">
    <location>
        <begin position="1244"/>
        <end position="1270"/>
    </location>
</feature>
<feature type="compositionally biased region" description="Gly residues" evidence="1">
    <location>
        <begin position="58"/>
        <end position="79"/>
    </location>
</feature>
<feature type="compositionally biased region" description="Polar residues" evidence="1">
    <location>
        <begin position="1872"/>
        <end position="1899"/>
    </location>
</feature>
<feature type="region of interest" description="Disordered" evidence="1">
    <location>
        <begin position="1227"/>
        <end position="1285"/>
    </location>
</feature>
<feature type="region of interest" description="Disordered" evidence="1">
    <location>
        <begin position="2139"/>
        <end position="2203"/>
    </location>
</feature>
<feature type="compositionally biased region" description="Low complexity" evidence="1">
    <location>
        <begin position="1701"/>
        <end position="1725"/>
    </location>
</feature>
<feature type="region of interest" description="Disordered" evidence="1">
    <location>
        <begin position="451"/>
        <end position="482"/>
    </location>
</feature>
<feature type="compositionally biased region" description="Basic and acidic residues" evidence="1">
    <location>
        <begin position="31"/>
        <end position="47"/>
    </location>
</feature>
<name>A0ABP0ZD44_9ASCO</name>
<feature type="region of interest" description="Disordered" evidence="1">
    <location>
        <begin position="625"/>
        <end position="689"/>
    </location>
</feature>
<feature type="region of interest" description="Disordered" evidence="1">
    <location>
        <begin position="1491"/>
        <end position="1573"/>
    </location>
</feature>